<keyword evidence="15" id="KW-0732">Signal</keyword>
<dbReference type="SMART" id="SM00020">
    <property type="entry name" value="Tryp_SPc"/>
    <property type="match status" value="2"/>
</dbReference>
<keyword evidence="5 14" id="KW-0645">Protease</keyword>
<name>A0A8J2R4V3_9NEOP</name>
<evidence type="ECO:0000256" key="8">
    <source>
        <dbReference type="ARBA" id="ARBA00023157"/>
    </source>
</evidence>
<dbReference type="SUPFAM" id="SSF50494">
    <property type="entry name" value="Trypsin-like serine proteases"/>
    <property type="match status" value="2"/>
</dbReference>
<keyword evidence="6 14" id="KW-0378">Hydrolase</keyword>
<evidence type="ECO:0000256" key="7">
    <source>
        <dbReference type="ARBA" id="ARBA00022825"/>
    </source>
</evidence>
<evidence type="ECO:0000256" key="13">
    <source>
        <dbReference type="ARBA" id="ARBA00084094"/>
    </source>
</evidence>
<evidence type="ECO:0000256" key="6">
    <source>
        <dbReference type="ARBA" id="ARBA00022801"/>
    </source>
</evidence>
<dbReference type="InterPro" id="IPR043504">
    <property type="entry name" value="Peptidase_S1_PA_chymotrypsin"/>
</dbReference>
<dbReference type="GO" id="GO:0004252">
    <property type="term" value="F:serine-type endopeptidase activity"/>
    <property type="evidence" value="ECO:0007669"/>
    <property type="project" value="UniProtKB-EC"/>
</dbReference>
<dbReference type="PROSITE" id="PS00134">
    <property type="entry name" value="TRYPSIN_HIS"/>
    <property type="match status" value="1"/>
</dbReference>
<dbReference type="Pfam" id="PF00089">
    <property type="entry name" value="Trypsin"/>
    <property type="match status" value="2"/>
</dbReference>
<dbReference type="InterPro" id="IPR033116">
    <property type="entry name" value="TRYPSIN_SER"/>
</dbReference>
<feature type="signal peptide" evidence="15">
    <location>
        <begin position="1"/>
        <end position="15"/>
    </location>
</feature>
<keyword evidence="7 14" id="KW-0720">Serine protease</keyword>
<feature type="domain" description="Peptidase S1" evidence="16">
    <location>
        <begin position="254"/>
        <end position="494"/>
    </location>
</feature>
<dbReference type="InterPro" id="IPR018114">
    <property type="entry name" value="TRYPSIN_HIS"/>
</dbReference>
<reference evidence="17" key="1">
    <citation type="submission" date="2021-09" db="EMBL/GenBank/DDBJ databases">
        <authorList>
            <person name="Martin H S."/>
        </authorList>
    </citation>
    <scope>NUCLEOTIDE SEQUENCE</scope>
</reference>
<dbReference type="GO" id="GO:0016485">
    <property type="term" value="P:protein processing"/>
    <property type="evidence" value="ECO:0007669"/>
    <property type="project" value="UniProtKB-ARBA"/>
</dbReference>
<evidence type="ECO:0000256" key="9">
    <source>
        <dbReference type="ARBA" id="ARBA00023240"/>
    </source>
</evidence>
<dbReference type="GO" id="GO:0005576">
    <property type="term" value="C:extracellular region"/>
    <property type="evidence" value="ECO:0007669"/>
    <property type="project" value="UniProtKB-SubCell"/>
</dbReference>
<keyword evidence="4" id="KW-0800">Toxin</keyword>
<dbReference type="InterPro" id="IPR050430">
    <property type="entry name" value="Peptidase_S1"/>
</dbReference>
<evidence type="ECO:0000256" key="5">
    <source>
        <dbReference type="ARBA" id="ARBA00022670"/>
    </source>
</evidence>
<keyword evidence="8" id="KW-1015">Disulfide bond</keyword>
<dbReference type="Gene3D" id="2.40.10.10">
    <property type="entry name" value="Trypsin-like serine proteases"/>
    <property type="match status" value="3"/>
</dbReference>
<keyword evidence="18" id="KW-1185">Reference proteome</keyword>
<sequence>MRVLILLAILGAVSAAPRKSGRIVGGENTNIERFPFMAAMLENIFWVVRPICGGTLITNRAVVSAAHCFVDYEPSWLKVRLGSTYASSGGQVYEVSRLIMHPQFDTLLLIHDIAVIRLQNSVVMSNQIQAARIAGPQYILPDNTRLDVIGWGQTSYNGQRSEILQHVSVNTINQRICTERYEHLRTLPGKENHPGVTPEMMCSGILDVGGKDACKGDSGGPVIHGGNVLVGITSFGHECAHPVYPAAPRKSGRIVGGESTTIERYPFMSVMLENNFWGLRHICGGSLITNRAVVSAAHCFGRVTPSTLRVRLGSTYASSGGQVQEVSRIIMHPQYNSRLLIHDVAVVRLQNSVVMSNQIQVARIAGPQYTLPDNTRLDVIGWGQTSYKGQTSEILQHVSVNIINHRLCIDRYEYLRSLPGMGAWPSVTPEMMCTGILDVGGKDACEGDSGGPVIHGGNVLVGITSWGFECAHRTYPGVNVRVSSYTDWISTNAVN</sequence>
<comment type="catalytic activity">
    <reaction evidence="10">
        <text>Preferential cleavage: Arg-|-Xaa, Lys-|-Xaa.</text>
        <dbReference type="EC" id="3.4.21.4"/>
    </reaction>
</comment>
<dbReference type="PROSITE" id="PS50240">
    <property type="entry name" value="TRYPSIN_DOM"/>
    <property type="match status" value="2"/>
</dbReference>
<accession>A0A8J2R4V3</accession>
<gene>
    <name evidence="17" type="ORF">DCHRY22_LOCUS12739</name>
</gene>
<comment type="caution">
    <text evidence="17">The sequence shown here is derived from an EMBL/GenBank/DDBJ whole genome shotgun (WGS) entry which is preliminary data.</text>
</comment>
<evidence type="ECO:0000256" key="2">
    <source>
        <dbReference type="ARBA" id="ARBA00007664"/>
    </source>
</evidence>
<protein>
    <recommendedName>
        <fullName evidence="11">trypsin</fullName>
        <ecNumber evidence="11">3.4.21.4</ecNumber>
    </recommendedName>
</protein>
<dbReference type="PANTHER" id="PTHR24276">
    <property type="entry name" value="POLYSERASE-RELATED"/>
    <property type="match status" value="1"/>
</dbReference>
<dbReference type="PRINTS" id="PR00722">
    <property type="entry name" value="CHYMOTRYPSIN"/>
</dbReference>
<dbReference type="EC" id="3.4.21.4" evidence="11"/>
<evidence type="ECO:0000256" key="1">
    <source>
        <dbReference type="ARBA" id="ARBA00004239"/>
    </source>
</evidence>
<dbReference type="InterPro" id="IPR001314">
    <property type="entry name" value="Peptidase_S1A"/>
</dbReference>
<comment type="function">
    <text evidence="12">Fibrinolytic activity; shows preferential cleavage of Arg-Gly bonds in all three fibrinogen chains. Contact with the caterpillars causes severe bleeding, due the anticoagulant effect of the protein.</text>
</comment>
<dbReference type="PANTHER" id="PTHR24276:SF91">
    <property type="entry name" value="AT26814P-RELATED"/>
    <property type="match status" value="1"/>
</dbReference>
<evidence type="ECO:0000256" key="15">
    <source>
        <dbReference type="SAM" id="SignalP"/>
    </source>
</evidence>
<keyword evidence="3" id="KW-0964">Secreted</keyword>
<dbReference type="CDD" id="cd00190">
    <property type="entry name" value="Tryp_SPc"/>
    <property type="match status" value="2"/>
</dbReference>
<dbReference type="OrthoDB" id="9425590at2759"/>
<proteinExistence type="inferred from homology"/>
<comment type="similarity">
    <text evidence="2">Belongs to the peptidase S1 family.</text>
</comment>
<comment type="subcellular location">
    <subcellularLocation>
        <location evidence="1">Secreted</location>
        <location evidence="1">Extracellular space</location>
    </subcellularLocation>
</comment>
<evidence type="ECO:0000256" key="11">
    <source>
        <dbReference type="ARBA" id="ARBA00038868"/>
    </source>
</evidence>
<dbReference type="InterPro" id="IPR009003">
    <property type="entry name" value="Peptidase_S1_PA"/>
</dbReference>
<evidence type="ECO:0000259" key="16">
    <source>
        <dbReference type="PROSITE" id="PS50240"/>
    </source>
</evidence>
<keyword evidence="13" id="KW-1205">Fibrinolytic toxin</keyword>
<dbReference type="FunFam" id="2.40.10.10:FF:000047">
    <property type="entry name" value="Trypsin eta"/>
    <property type="match status" value="1"/>
</dbReference>
<evidence type="ECO:0000256" key="12">
    <source>
        <dbReference type="ARBA" id="ARBA00055534"/>
    </source>
</evidence>
<evidence type="ECO:0000256" key="4">
    <source>
        <dbReference type="ARBA" id="ARBA00022656"/>
    </source>
</evidence>
<dbReference type="GO" id="GO:0090729">
    <property type="term" value="F:toxin activity"/>
    <property type="evidence" value="ECO:0007669"/>
    <property type="project" value="UniProtKB-KW"/>
</dbReference>
<organism evidence="17 18">
    <name type="scientific">Danaus chrysippus</name>
    <name type="common">African queen</name>
    <dbReference type="NCBI Taxonomy" id="151541"/>
    <lineage>
        <taxon>Eukaryota</taxon>
        <taxon>Metazoa</taxon>
        <taxon>Ecdysozoa</taxon>
        <taxon>Arthropoda</taxon>
        <taxon>Hexapoda</taxon>
        <taxon>Insecta</taxon>
        <taxon>Pterygota</taxon>
        <taxon>Neoptera</taxon>
        <taxon>Endopterygota</taxon>
        <taxon>Lepidoptera</taxon>
        <taxon>Glossata</taxon>
        <taxon>Ditrysia</taxon>
        <taxon>Papilionoidea</taxon>
        <taxon>Nymphalidae</taxon>
        <taxon>Danainae</taxon>
        <taxon>Danaini</taxon>
        <taxon>Danaina</taxon>
        <taxon>Danaus</taxon>
        <taxon>Anosia</taxon>
    </lineage>
</organism>
<dbReference type="AlphaFoldDB" id="A0A8J2R4V3"/>
<evidence type="ECO:0000256" key="3">
    <source>
        <dbReference type="ARBA" id="ARBA00022525"/>
    </source>
</evidence>
<dbReference type="PROSITE" id="PS00135">
    <property type="entry name" value="TRYPSIN_SER"/>
    <property type="match status" value="1"/>
</dbReference>
<feature type="domain" description="Peptidase S1" evidence="16">
    <location>
        <begin position="23"/>
        <end position="254"/>
    </location>
</feature>
<evidence type="ECO:0000313" key="18">
    <source>
        <dbReference type="Proteomes" id="UP000789524"/>
    </source>
</evidence>
<dbReference type="FunFam" id="2.40.10.10:FF:000068">
    <property type="entry name" value="transmembrane protease serine 2"/>
    <property type="match status" value="1"/>
</dbReference>
<dbReference type="Proteomes" id="UP000789524">
    <property type="component" value="Unassembled WGS sequence"/>
</dbReference>
<dbReference type="EMBL" id="CAKASE010000078">
    <property type="protein sequence ID" value="CAG9578683.1"/>
    <property type="molecule type" value="Genomic_DNA"/>
</dbReference>
<feature type="chain" id="PRO_5035283991" description="trypsin" evidence="15">
    <location>
        <begin position="16"/>
        <end position="495"/>
    </location>
</feature>
<dbReference type="InterPro" id="IPR001254">
    <property type="entry name" value="Trypsin_dom"/>
</dbReference>
<evidence type="ECO:0000256" key="10">
    <source>
        <dbReference type="ARBA" id="ARBA00036320"/>
    </source>
</evidence>
<evidence type="ECO:0000313" key="17">
    <source>
        <dbReference type="EMBL" id="CAG9578683.1"/>
    </source>
</evidence>
<evidence type="ECO:0000256" key="14">
    <source>
        <dbReference type="RuleBase" id="RU363034"/>
    </source>
</evidence>
<keyword evidence="9" id="KW-1199">Hemostasis impairing toxin</keyword>